<dbReference type="KEGG" id="cic:CICLE_v10004549mg"/>
<evidence type="ECO:0000256" key="10">
    <source>
        <dbReference type="ARBA" id="ARBA00023136"/>
    </source>
</evidence>
<dbReference type="Gramene" id="ESR35344">
    <property type="protein sequence ID" value="ESR35344"/>
    <property type="gene ID" value="CICLE_v10004549mg"/>
</dbReference>
<dbReference type="Pfam" id="PF13855">
    <property type="entry name" value="LRR_8"/>
    <property type="match status" value="1"/>
</dbReference>
<dbReference type="Proteomes" id="UP000030687">
    <property type="component" value="Unassembled WGS sequence"/>
</dbReference>
<dbReference type="Pfam" id="PF07714">
    <property type="entry name" value="PK_Tyr_Ser-Thr"/>
    <property type="match status" value="1"/>
</dbReference>
<feature type="compositionally biased region" description="Pro residues" evidence="12">
    <location>
        <begin position="209"/>
        <end position="218"/>
    </location>
</feature>
<dbReference type="GO" id="GO:0004672">
    <property type="term" value="F:protein kinase activity"/>
    <property type="evidence" value="ECO:0007669"/>
    <property type="project" value="InterPro"/>
</dbReference>
<dbReference type="Pfam" id="PF08263">
    <property type="entry name" value="LRRNT_2"/>
    <property type="match status" value="1"/>
</dbReference>
<comment type="subcellular location">
    <subcellularLocation>
        <location evidence="1">Membrane</location>
    </subcellularLocation>
</comment>
<feature type="transmembrane region" description="Helical" evidence="13">
    <location>
        <begin position="232"/>
        <end position="253"/>
    </location>
</feature>
<dbReference type="SUPFAM" id="SSF56112">
    <property type="entry name" value="Protein kinase-like (PK-like)"/>
    <property type="match status" value="1"/>
</dbReference>
<feature type="transmembrane region" description="Helical" evidence="13">
    <location>
        <begin position="6"/>
        <end position="25"/>
    </location>
</feature>
<keyword evidence="6" id="KW-0677">Repeat</keyword>
<keyword evidence="4 13" id="KW-0812">Transmembrane</keyword>
<evidence type="ECO:0000256" key="8">
    <source>
        <dbReference type="ARBA" id="ARBA00022840"/>
    </source>
</evidence>
<feature type="region of interest" description="Disordered" evidence="12">
    <location>
        <begin position="205"/>
        <end position="224"/>
    </location>
</feature>
<dbReference type="AlphaFoldDB" id="V4U7V0"/>
<name>V4U7V0_CITCL</name>
<dbReference type="PANTHER" id="PTHR48010:SF1">
    <property type="entry name" value="PROTEIN KINASE DOMAIN-CONTAINING PROTEIN"/>
    <property type="match status" value="1"/>
</dbReference>
<keyword evidence="7 11" id="KW-0547">Nucleotide-binding</keyword>
<dbReference type="FunFam" id="3.80.10.10:FF:000234">
    <property type="entry name" value="Probable inactive receptor kinase RLK902"/>
    <property type="match status" value="1"/>
</dbReference>
<dbReference type="InterPro" id="IPR000719">
    <property type="entry name" value="Prot_kinase_dom"/>
</dbReference>
<evidence type="ECO:0000256" key="12">
    <source>
        <dbReference type="SAM" id="MobiDB-lite"/>
    </source>
</evidence>
<dbReference type="PROSITE" id="PS50011">
    <property type="entry name" value="PROTEIN_KINASE_DOM"/>
    <property type="match status" value="1"/>
</dbReference>
<evidence type="ECO:0000256" key="3">
    <source>
        <dbReference type="ARBA" id="ARBA00022614"/>
    </source>
</evidence>
<dbReference type="Gene3D" id="1.10.510.10">
    <property type="entry name" value="Transferase(Phosphotransferase) domain 1"/>
    <property type="match status" value="1"/>
</dbReference>
<evidence type="ECO:0000256" key="1">
    <source>
        <dbReference type="ARBA" id="ARBA00004370"/>
    </source>
</evidence>
<dbReference type="GO" id="GO:0005524">
    <property type="term" value="F:ATP binding"/>
    <property type="evidence" value="ECO:0007669"/>
    <property type="project" value="UniProtKB-UniRule"/>
</dbReference>
<keyword evidence="10 13" id="KW-0472">Membrane</keyword>
<organism evidence="15 16">
    <name type="scientific">Citrus clementina</name>
    <name type="common">Clementine</name>
    <name type="synonym">Citrus deliciosa x Citrus sinensis</name>
    <dbReference type="NCBI Taxonomy" id="85681"/>
    <lineage>
        <taxon>Eukaryota</taxon>
        <taxon>Viridiplantae</taxon>
        <taxon>Streptophyta</taxon>
        <taxon>Embryophyta</taxon>
        <taxon>Tracheophyta</taxon>
        <taxon>Spermatophyta</taxon>
        <taxon>Magnoliopsida</taxon>
        <taxon>eudicotyledons</taxon>
        <taxon>Gunneridae</taxon>
        <taxon>Pentapetalae</taxon>
        <taxon>rosids</taxon>
        <taxon>malvids</taxon>
        <taxon>Sapindales</taxon>
        <taxon>Rutaceae</taxon>
        <taxon>Aurantioideae</taxon>
        <taxon>Citrus</taxon>
    </lineage>
</organism>
<evidence type="ECO:0000256" key="9">
    <source>
        <dbReference type="ARBA" id="ARBA00022989"/>
    </source>
</evidence>
<evidence type="ECO:0000256" key="2">
    <source>
        <dbReference type="ARBA" id="ARBA00022553"/>
    </source>
</evidence>
<evidence type="ECO:0000259" key="14">
    <source>
        <dbReference type="PROSITE" id="PS50011"/>
    </source>
</evidence>
<dbReference type="OMA" id="QIGMNCV"/>
<keyword evidence="2" id="KW-0597">Phosphoprotein</keyword>
<dbReference type="InterPro" id="IPR001245">
    <property type="entry name" value="Ser-Thr/Tyr_kinase_cat_dom"/>
</dbReference>
<dbReference type="SUPFAM" id="SSF52058">
    <property type="entry name" value="L domain-like"/>
    <property type="match status" value="1"/>
</dbReference>
<dbReference type="PANTHER" id="PTHR48010">
    <property type="entry name" value="OS05G0588300 PROTEIN"/>
    <property type="match status" value="1"/>
</dbReference>
<dbReference type="InParanoid" id="V4U7V0"/>
<dbReference type="InterPro" id="IPR017441">
    <property type="entry name" value="Protein_kinase_ATP_BS"/>
</dbReference>
<gene>
    <name evidence="15" type="ORF">CICLE_v10004549mg</name>
</gene>
<keyword evidence="5" id="KW-0732">Signal</keyword>
<dbReference type="InterPro" id="IPR001611">
    <property type="entry name" value="Leu-rich_rpt"/>
</dbReference>
<evidence type="ECO:0000313" key="15">
    <source>
        <dbReference type="EMBL" id="ESR35344.1"/>
    </source>
</evidence>
<evidence type="ECO:0000256" key="5">
    <source>
        <dbReference type="ARBA" id="ARBA00022729"/>
    </source>
</evidence>
<dbReference type="GO" id="GO:0016020">
    <property type="term" value="C:membrane"/>
    <property type="evidence" value="ECO:0007669"/>
    <property type="project" value="UniProtKB-SubCell"/>
</dbReference>
<keyword evidence="16" id="KW-1185">Reference proteome</keyword>
<proteinExistence type="predicted"/>
<dbReference type="FunFam" id="3.30.200.20:FF:000307">
    <property type="entry name" value="pollen receptor-like kinase 1"/>
    <property type="match status" value="1"/>
</dbReference>
<dbReference type="Gene3D" id="3.80.10.10">
    <property type="entry name" value="Ribonuclease Inhibitor"/>
    <property type="match status" value="1"/>
</dbReference>
<keyword evidence="8 11" id="KW-0067">ATP-binding</keyword>
<dbReference type="Gene3D" id="3.30.200.20">
    <property type="entry name" value="Phosphorylase Kinase, domain 1"/>
    <property type="match status" value="1"/>
</dbReference>
<evidence type="ECO:0000256" key="11">
    <source>
        <dbReference type="PROSITE-ProRule" id="PRU10141"/>
    </source>
</evidence>
<dbReference type="InterPro" id="IPR013210">
    <property type="entry name" value="LRR_N_plant-typ"/>
</dbReference>
<dbReference type="eggNOG" id="ENOG502QTFK">
    <property type="taxonomic scope" value="Eukaryota"/>
</dbReference>
<evidence type="ECO:0000256" key="4">
    <source>
        <dbReference type="ARBA" id="ARBA00022692"/>
    </source>
</evidence>
<reference evidence="15 16" key="1">
    <citation type="submission" date="2013-10" db="EMBL/GenBank/DDBJ databases">
        <authorList>
            <consortium name="International Citrus Genome Consortium"/>
            <person name="Jenkins J."/>
            <person name="Schmutz J."/>
            <person name="Prochnik S."/>
            <person name="Rokhsar D."/>
            <person name="Gmitter F."/>
            <person name="Ollitrault P."/>
            <person name="Machado M."/>
            <person name="Talon M."/>
            <person name="Wincker P."/>
            <person name="Jaillon O."/>
            <person name="Morgante M."/>
        </authorList>
    </citation>
    <scope>NUCLEOTIDE SEQUENCE</scope>
    <source>
        <strain evidence="16">cv. Clemenules</strain>
    </source>
</reference>
<feature type="binding site" evidence="11">
    <location>
        <position position="334"/>
    </location>
    <ligand>
        <name>ATP</name>
        <dbReference type="ChEBI" id="CHEBI:30616"/>
    </ligand>
</feature>
<feature type="domain" description="Protein kinase" evidence="14">
    <location>
        <begin position="306"/>
        <end position="577"/>
    </location>
</feature>
<protein>
    <recommendedName>
        <fullName evidence="14">Protein kinase domain-containing protein</fullName>
    </recommendedName>
</protein>
<keyword evidence="3" id="KW-0433">Leucine-rich repeat</keyword>
<dbReference type="FunFam" id="1.10.510.10:FF:000095">
    <property type="entry name" value="protein STRUBBELIG-RECEPTOR FAMILY 8"/>
    <property type="match status" value="1"/>
</dbReference>
<dbReference type="EMBL" id="KI537036">
    <property type="protein sequence ID" value="ESR35344.1"/>
    <property type="molecule type" value="Genomic_DNA"/>
</dbReference>
<dbReference type="InterPro" id="IPR032675">
    <property type="entry name" value="LRR_dom_sf"/>
</dbReference>
<evidence type="ECO:0000256" key="13">
    <source>
        <dbReference type="SAM" id="Phobius"/>
    </source>
</evidence>
<dbReference type="InterPro" id="IPR011009">
    <property type="entry name" value="Kinase-like_dom_sf"/>
</dbReference>
<dbReference type="Pfam" id="PF00560">
    <property type="entry name" value="LRR_1"/>
    <property type="match status" value="2"/>
</dbReference>
<dbReference type="InterPro" id="IPR050994">
    <property type="entry name" value="At_inactive_RLKs"/>
</dbReference>
<evidence type="ECO:0000256" key="6">
    <source>
        <dbReference type="ARBA" id="ARBA00022737"/>
    </source>
</evidence>
<keyword evidence="9 13" id="KW-1133">Transmembrane helix</keyword>
<sequence>MSGKMNFLPIFSAIFFLVGTIFLPIKADPVEDKQALLDFIHNIHNSRSLNWNESSSLCKSWTGVTCSADHSRVVALRLPGMALRGEIPPNTIGRLSALQNLSLRSNSLSGLFPSDFSKLENLTSLHLQFNSFSGPLPLDFSVWNNLTVIDLSNNFFNASIPASISKLTHLSALNLANNSLTGTLPRSLQRFPSWAFAGNNLSSENARPPALPVQPPVAEPSRKKSTKLSEPALLGIALGGVALAFVICALLMICRYNKQDNDRIPVKSQKKEMSLKEGVSGSHDKNSKLVFFEGCNLVFDLEDLLRASAEVLGKGTFGTAYKAALEDASTVVVKRLKEVNVGKREFEQQMEIVGGIRHENVVALRAYYYSKDEKLMVYDYFEPGSVSAMLHGRRGEGQSSLDWDTRVRIAIGAARGIAHIHTENGGKLVHGGIKASNIFLNSQGHVCVSDIGLAALMSPMPPPAMRAAGYRAPEVTDTRKATQASDVFSFGVLLLELLTGKSPIHATGGDEVVHLVRWVNSVVREEWTAEVFDVELLRYPNIEEEMVEMLQVGMACVVRMPEERPKMADVLKMVEDIQRVCAVGGGWIREISPAPLLRFNLMDLNVNLFWCKWDILSSEKRNINLH</sequence>
<evidence type="ECO:0000313" key="16">
    <source>
        <dbReference type="Proteomes" id="UP000030687"/>
    </source>
</evidence>
<evidence type="ECO:0000256" key="7">
    <source>
        <dbReference type="ARBA" id="ARBA00022741"/>
    </source>
</evidence>
<dbReference type="PROSITE" id="PS00107">
    <property type="entry name" value="PROTEIN_KINASE_ATP"/>
    <property type="match status" value="1"/>
</dbReference>
<accession>V4U7V0</accession>